<proteinExistence type="predicted"/>
<dbReference type="Proteomes" id="UP001177021">
    <property type="component" value="Unassembled WGS sequence"/>
</dbReference>
<evidence type="ECO:0000313" key="1">
    <source>
        <dbReference type="EMBL" id="CAJ2670919.1"/>
    </source>
</evidence>
<protein>
    <submittedName>
        <fullName evidence="1">Uncharacterized protein</fullName>
    </submittedName>
</protein>
<sequence>MFSHFFHITKPPYTISPSQIAPPKPTTVHHHLHHTISPLSFSLADSFWSQPRSLISMSPLSPRYATAVGSL</sequence>
<dbReference type="EMBL" id="CASHSV030000615">
    <property type="protein sequence ID" value="CAJ2670919.1"/>
    <property type="molecule type" value="Genomic_DNA"/>
</dbReference>
<evidence type="ECO:0000313" key="2">
    <source>
        <dbReference type="Proteomes" id="UP001177021"/>
    </source>
</evidence>
<name>A0ACB0LS51_TRIPR</name>
<reference evidence="1" key="1">
    <citation type="submission" date="2023-10" db="EMBL/GenBank/DDBJ databases">
        <authorList>
            <person name="Rodriguez Cubillos JULIANA M."/>
            <person name="De Vega J."/>
        </authorList>
    </citation>
    <scope>NUCLEOTIDE SEQUENCE</scope>
</reference>
<gene>
    <name evidence="1" type="ORF">MILVUS5_LOCUS34884</name>
</gene>
<accession>A0ACB0LS51</accession>
<keyword evidence="2" id="KW-1185">Reference proteome</keyword>
<comment type="caution">
    <text evidence="1">The sequence shown here is derived from an EMBL/GenBank/DDBJ whole genome shotgun (WGS) entry which is preliminary data.</text>
</comment>
<organism evidence="1 2">
    <name type="scientific">Trifolium pratense</name>
    <name type="common">Red clover</name>
    <dbReference type="NCBI Taxonomy" id="57577"/>
    <lineage>
        <taxon>Eukaryota</taxon>
        <taxon>Viridiplantae</taxon>
        <taxon>Streptophyta</taxon>
        <taxon>Embryophyta</taxon>
        <taxon>Tracheophyta</taxon>
        <taxon>Spermatophyta</taxon>
        <taxon>Magnoliopsida</taxon>
        <taxon>eudicotyledons</taxon>
        <taxon>Gunneridae</taxon>
        <taxon>Pentapetalae</taxon>
        <taxon>rosids</taxon>
        <taxon>fabids</taxon>
        <taxon>Fabales</taxon>
        <taxon>Fabaceae</taxon>
        <taxon>Papilionoideae</taxon>
        <taxon>50 kb inversion clade</taxon>
        <taxon>NPAAA clade</taxon>
        <taxon>Hologalegina</taxon>
        <taxon>IRL clade</taxon>
        <taxon>Trifolieae</taxon>
        <taxon>Trifolium</taxon>
    </lineage>
</organism>